<dbReference type="OrthoDB" id="723689at2"/>
<dbReference type="Proteomes" id="UP000216998">
    <property type="component" value="Unassembled WGS sequence"/>
</dbReference>
<dbReference type="AlphaFoldDB" id="A0A255Z450"/>
<dbReference type="EMBL" id="NOXU01000023">
    <property type="protein sequence ID" value="OYQ36201.1"/>
    <property type="molecule type" value="Genomic_DNA"/>
</dbReference>
<evidence type="ECO:0000313" key="2">
    <source>
        <dbReference type="Proteomes" id="UP000216998"/>
    </source>
</evidence>
<reference evidence="1 2" key="1">
    <citation type="submission" date="2017-07" db="EMBL/GenBank/DDBJ databases">
        <title>Niveispirillum cyanobacteriorum sp. nov., isolated from cyanobacterial aggregates in a eutrophic lake.</title>
        <authorList>
            <person name="Cai H."/>
        </authorList>
    </citation>
    <scope>NUCLEOTIDE SEQUENCE [LARGE SCALE GENOMIC DNA]</scope>
    <source>
        <strain evidence="2">TH1-14</strain>
    </source>
</reference>
<evidence type="ECO:0000313" key="1">
    <source>
        <dbReference type="EMBL" id="OYQ36201.1"/>
    </source>
</evidence>
<comment type="caution">
    <text evidence="1">The sequence shown here is derived from an EMBL/GenBank/DDBJ whole genome shotgun (WGS) entry which is preliminary data.</text>
</comment>
<sequence length="642" mass="68423">MNSYDDNLRESLTRSLGALADQQAALLHGRSQAEADLYHAKGAVLAARDRLEADQRHRDERRTVHHGARRAHDQATALYNTLVLAKSGSDSAITNTATAAKNLQSSADAIMQLASTIGAALNVASAALYDTELYHQIARVNTNLNRVANQARFLALKGTEVSSKCAESIVGALTDQGAGVQARLGDLLTQVQASLDTKVAAVNNDETALNTALADEFSAHNVLRETVARHETMSTMLTNARRYANMDLRVDVLTAKQIKVYFTPFKAPVATGDRPMPPSPKPKIFLAIVPQNLAAPFSTDRAAQLFSKWDGVPGNFTPVDPGETVLSLKRDVYGNTITSDTAYTAFLYIEPSVEYKRYLGNFGDYLSLSSAPFTPLTPLPGPVFAGVGQGQQQLLLAVADDGQAGGSSGPLLSALEEGAAELDELAAWLQANGAILPPDLALALDAVVPPFVALLKADIAALRAGRSGGGNASVSVLLTLLDTTPEPTNTLAELGSLRRLLPELGRLMAKAAQQESQIGSKLDLRCILIDEAIDNALADPARKDLLPPYFTVDTARGVAPANYVQAQPLADPPAGATPPASLQQDSILWYAVDITPENKDCFGNPLLPGHRYAPVILATLRGSDASGWQDTLTRLHHVWHCT</sequence>
<keyword evidence="2" id="KW-1185">Reference proteome</keyword>
<dbReference type="RefSeq" id="WP_094454451.1">
    <property type="nucleotide sequence ID" value="NZ_NOXU01000023.1"/>
</dbReference>
<gene>
    <name evidence="1" type="ORF">CHU95_05270</name>
</gene>
<proteinExistence type="predicted"/>
<organism evidence="1 2">
    <name type="scientific">Niveispirillum lacus</name>
    <dbReference type="NCBI Taxonomy" id="1981099"/>
    <lineage>
        <taxon>Bacteria</taxon>
        <taxon>Pseudomonadati</taxon>
        <taxon>Pseudomonadota</taxon>
        <taxon>Alphaproteobacteria</taxon>
        <taxon>Rhodospirillales</taxon>
        <taxon>Azospirillaceae</taxon>
        <taxon>Niveispirillum</taxon>
    </lineage>
</organism>
<name>A0A255Z450_9PROT</name>
<accession>A0A255Z450</accession>
<protein>
    <submittedName>
        <fullName evidence="1">Uncharacterized protein</fullName>
    </submittedName>
</protein>